<dbReference type="Gene3D" id="1.10.340.70">
    <property type="match status" value="1"/>
</dbReference>
<reference evidence="19" key="1">
    <citation type="submission" date="2017-03" db="EMBL/GenBank/DDBJ databases">
        <title>Phytopthora megakarya and P. palmivora, two closely related causual agents of cacao black pod achieved similar genome size and gene model numbers by different mechanisms.</title>
        <authorList>
            <person name="Ali S."/>
            <person name="Shao J."/>
            <person name="Larry D.J."/>
            <person name="Kronmiller B."/>
            <person name="Shen D."/>
            <person name="Strem M.D."/>
            <person name="Melnick R.L."/>
            <person name="Guiltinan M.J."/>
            <person name="Tyler B.M."/>
            <person name="Meinhardt L.W."/>
            <person name="Bailey B.A."/>
        </authorList>
    </citation>
    <scope>NUCLEOTIDE SEQUENCE [LARGE SCALE GENOMIC DNA]</scope>
    <source>
        <strain evidence="19">zdho120</strain>
    </source>
</reference>
<keyword evidence="14" id="KW-0233">DNA recombination</keyword>
<evidence type="ECO:0000256" key="14">
    <source>
        <dbReference type="ARBA" id="ARBA00023172"/>
    </source>
</evidence>
<dbReference type="InterPro" id="IPR036397">
    <property type="entry name" value="RNaseH_sf"/>
</dbReference>
<evidence type="ECO:0000256" key="13">
    <source>
        <dbReference type="ARBA" id="ARBA00023125"/>
    </source>
</evidence>
<gene>
    <name evidence="18" type="ORF">PHMEG_00026893</name>
</gene>
<dbReference type="InterPro" id="IPR012337">
    <property type="entry name" value="RNaseH-like_sf"/>
</dbReference>
<dbReference type="GO" id="GO:0003887">
    <property type="term" value="F:DNA-directed DNA polymerase activity"/>
    <property type="evidence" value="ECO:0007669"/>
    <property type="project" value="UniProtKB-KW"/>
</dbReference>
<keyword evidence="5" id="KW-0479">Metal-binding</keyword>
<dbReference type="SUPFAM" id="SSF56672">
    <property type="entry name" value="DNA/RNA polymerases"/>
    <property type="match status" value="1"/>
</dbReference>
<evidence type="ECO:0000256" key="6">
    <source>
        <dbReference type="ARBA" id="ARBA00022750"/>
    </source>
</evidence>
<protein>
    <submittedName>
        <fullName evidence="18">Retrotransposon nucleocapsid protein</fullName>
    </submittedName>
</protein>
<keyword evidence="10" id="KW-0229">DNA integration</keyword>
<dbReference type="Pfam" id="PF24626">
    <property type="entry name" value="SH3_Tf2-1"/>
    <property type="match status" value="1"/>
</dbReference>
<organism evidence="18 19">
    <name type="scientific">Phytophthora megakarya</name>
    <dbReference type="NCBI Taxonomy" id="4795"/>
    <lineage>
        <taxon>Eukaryota</taxon>
        <taxon>Sar</taxon>
        <taxon>Stramenopiles</taxon>
        <taxon>Oomycota</taxon>
        <taxon>Peronosporomycetes</taxon>
        <taxon>Peronosporales</taxon>
        <taxon>Peronosporaceae</taxon>
        <taxon>Phytophthora</taxon>
    </lineage>
</organism>
<proteinExistence type="predicted"/>
<dbReference type="PANTHER" id="PTHR37984:SF5">
    <property type="entry name" value="PROTEIN NYNRIN-LIKE"/>
    <property type="match status" value="1"/>
</dbReference>
<keyword evidence="4" id="KW-0540">Nuclease</keyword>
<evidence type="ECO:0000313" key="18">
    <source>
        <dbReference type="EMBL" id="OWZ01672.1"/>
    </source>
</evidence>
<keyword evidence="13" id="KW-0238">DNA-binding</keyword>
<keyword evidence="8" id="KW-0378">Hydrolase</keyword>
<dbReference type="OrthoDB" id="412584at2759"/>
<keyword evidence="9" id="KW-0460">Magnesium</keyword>
<dbReference type="GO" id="GO:0004190">
    <property type="term" value="F:aspartic-type endopeptidase activity"/>
    <property type="evidence" value="ECO:0007669"/>
    <property type="project" value="UniProtKB-KW"/>
</dbReference>
<comment type="caution">
    <text evidence="18">The sequence shown here is derived from an EMBL/GenBank/DDBJ whole genome shotgun (WGS) entry which is preliminary data.</text>
</comment>
<evidence type="ECO:0000256" key="11">
    <source>
        <dbReference type="ARBA" id="ARBA00022918"/>
    </source>
</evidence>
<name>A0A225V8P5_9STRA</name>
<dbReference type="InterPro" id="IPR041373">
    <property type="entry name" value="RT_RNaseH"/>
</dbReference>
<dbReference type="SUPFAM" id="SSF53098">
    <property type="entry name" value="Ribonuclease H-like"/>
    <property type="match status" value="1"/>
</dbReference>
<dbReference type="Pfam" id="PF17921">
    <property type="entry name" value="Integrase_H2C2"/>
    <property type="match status" value="1"/>
</dbReference>
<evidence type="ECO:0000256" key="2">
    <source>
        <dbReference type="ARBA" id="ARBA00022679"/>
    </source>
</evidence>
<dbReference type="Pfam" id="PF17917">
    <property type="entry name" value="RT_RNaseH"/>
    <property type="match status" value="1"/>
</dbReference>
<dbReference type="InterPro" id="IPR056924">
    <property type="entry name" value="SH3_Tf2-1"/>
</dbReference>
<dbReference type="GO" id="GO:0015074">
    <property type="term" value="P:DNA integration"/>
    <property type="evidence" value="ECO:0007669"/>
    <property type="project" value="UniProtKB-KW"/>
</dbReference>
<evidence type="ECO:0000256" key="12">
    <source>
        <dbReference type="ARBA" id="ARBA00022932"/>
    </source>
</evidence>
<keyword evidence="7" id="KW-0255">Endonuclease</keyword>
<keyword evidence="11" id="KW-0695">RNA-directed DNA polymerase</keyword>
<dbReference type="CDD" id="cd09274">
    <property type="entry name" value="RNase_HI_RT_Ty3"/>
    <property type="match status" value="1"/>
</dbReference>
<dbReference type="PANTHER" id="PTHR37984">
    <property type="entry name" value="PROTEIN CBG26694"/>
    <property type="match status" value="1"/>
</dbReference>
<keyword evidence="2" id="KW-0808">Transferase</keyword>
<dbReference type="InterPro" id="IPR041588">
    <property type="entry name" value="Integrase_H2C2"/>
</dbReference>
<dbReference type="AlphaFoldDB" id="A0A225V8P5"/>
<evidence type="ECO:0000259" key="16">
    <source>
        <dbReference type="Pfam" id="PF17921"/>
    </source>
</evidence>
<evidence type="ECO:0000256" key="10">
    <source>
        <dbReference type="ARBA" id="ARBA00022908"/>
    </source>
</evidence>
<keyword evidence="1" id="KW-0645">Protease</keyword>
<keyword evidence="12" id="KW-0239">DNA-directed DNA polymerase</keyword>
<accession>A0A225V8P5</accession>
<dbReference type="InterPro" id="IPR043502">
    <property type="entry name" value="DNA/RNA_pol_sf"/>
</dbReference>
<evidence type="ECO:0000256" key="1">
    <source>
        <dbReference type="ARBA" id="ARBA00022670"/>
    </source>
</evidence>
<evidence type="ECO:0000256" key="9">
    <source>
        <dbReference type="ARBA" id="ARBA00022842"/>
    </source>
</evidence>
<sequence>MDASDFAVGGVLYQNEVHDGVEIERPVAFAGRKYKPAELNYSIREKELLAILFGLRTWRVYLLDRPFVVETDHRSLETVFKQKSISRRIARWYDELAEYQFQIRYIKGAENSVADGISRRPDFMTSAEPVTLAAISTRQQVRQRVDASLSSTVAGAVRRYDEDDTAKALLRLLDPGYSAKKGESTPLAAPRLTSWLTPIRLITSTELLEHVCEEFHDSPVYGHPGIDRTCRLIDEHYYWPCMFSDITKYVKGCETCARTKARHERPPGLLNSHDIPPLAMDFITGLSTTSRNYDSVMIVIDHLTKRTHLVVGKGTDTAIDMAVRFHKEIFRLAKYRNAKFTSSFWKKLCEMLGVQQKMTTAFRPQGDGISERLRAYSNADSEDWDDHLSLAEFAYNARYQSSISMSPFEADIGYILQTPATIHLPSNVGKTGQPDHFEFIVKQADTLAKGRRSIAVAQDRMAKYYNANRKPHKLNVSDEVFLSDQHISARHLGTTKKKLGARWISPFEITETIGRDYYKLRLHPKLRIH</sequence>
<dbReference type="GO" id="GO:0003677">
    <property type="term" value="F:DNA binding"/>
    <property type="evidence" value="ECO:0007669"/>
    <property type="project" value="UniProtKB-KW"/>
</dbReference>
<feature type="domain" description="Tf2-1-like SH3-like" evidence="17">
    <location>
        <begin position="478"/>
        <end position="529"/>
    </location>
</feature>
<dbReference type="GO" id="GO:0006508">
    <property type="term" value="P:proteolysis"/>
    <property type="evidence" value="ECO:0007669"/>
    <property type="project" value="UniProtKB-KW"/>
</dbReference>
<feature type="domain" description="Reverse transcriptase RNase H-like" evidence="15">
    <location>
        <begin position="1"/>
        <end position="99"/>
    </location>
</feature>
<evidence type="ECO:0000259" key="17">
    <source>
        <dbReference type="Pfam" id="PF24626"/>
    </source>
</evidence>
<dbReference type="EMBL" id="NBNE01006675">
    <property type="protein sequence ID" value="OWZ01672.1"/>
    <property type="molecule type" value="Genomic_DNA"/>
</dbReference>
<evidence type="ECO:0000256" key="4">
    <source>
        <dbReference type="ARBA" id="ARBA00022722"/>
    </source>
</evidence>
<dbReference type="InterPro" id="IPR050951">
    <property type="entry name" value="Retrovirus_Pol_polyprotein"/>
</dbReference>
<dbReference type="FunFam" id="1.10.340.70:FF:000001">
    <property type="entry name" value="Retrovirus-related Pol polyprotein from transposon gypsy-like Protein"/>
    <property type="match status" value="1"/>
</dbReference>
<evidence type="ECO:0000256" key="7">
    <source>
        <dbReference type="ARBA" id="ARBA00022759"/>
    </source>
</evidence>
<dbReference type="GO" id="GO:0003964">
    <property type="term" value="F:RNA-directed DNA polymerase activity"/>
    <property type="evidence" value="ECO:0007669"/>
    <property type="project" value="UniProtKB-KW"/>
</dbReference>
<dbReference type="GO" id="GO:0004519">
    <property type="term" value="F:endonuclease activity"/>
    <property type="evidence" value="ECO:0007669"/>
    <property type="project" value="UniProtKB-KW"/>
</dbReference>
<dbReference type="GO" id="GO:0006310">
    <property type="term" value="P:DNA recombination"/>
    <property type="evidence" value="ECO:0007669"/>
    <property type="project" value="UniProtKB-KW"/>
</dbReference>
<evidence type="ECO:0000256" key="5">
    <source>
        <dbReference type="ARBA" id="ARBA00022723"/>
    </source>
</evidence>
<keyword evidence="6" id="KW-0064">Aspartyl protease</keyword>
<feature type="domain" description="Integrase zinc-binding" evidence="16">
    <location>
        <begin position="205"/>
        <end position="262"/>
    </location>
</feature>
<evidence type="ECO:0000256" key="8">
    <source>
        <dbReference type="ARBA" id="ARBA00022801"/>
    </source>
</evidence>
<keyword evidence="19" id="KW-1185">Reference proteome</keyword>
<dbReference type="Gene3D" id="3.30.420.10">
    <property type="entry name" value="Ribonuclease H-like superfamily/Ribonuclease H"/>
    <property type="match status" value="1"/>
</dbReference>
<dbReference type="Proteomes" id="UP000198211">
    <property type="component" value="Unassembled WGS sequence"/>
</dbReference>
<evidence type="ECO:0000313" key="19">
    <source>
        <dbReference type="Proteomes" id="UP000198211"/>
    </source>
</evidence>
<evidence type="ECO:0000259" key="15">
    <source>
        <dbReference type="Pfam" id="PF17917"/>
    </source>
</evidence>
<keyword evidence="3" id="KW-0548">Nucleotidyltransferase</keyword>
<evidence type="ECO:0000256" key="3">
    <source>
        <dbReference type="ARBA" id="ARBA00022695"/>
    </source>
</evidence>
<dbReference type="GO" id="GO:0046872">
    <property type="term" value="F:metal ion binding"/>
    <property type="evidence" value="ECO:0007669"/>
    <property type="project" value="UniProtKB-KW"/>
</dbReference>